<dbReference type="RefSeq" id="XP_030623451.1">
    <property type="nucleotide sequence ID" value="XM_030767591.1"/>
</dbReference>
<evidence type="ECO:0000313" key="1">
    <source>
        <dbReference type="Proteomes" id="UP000504632"/>
    </source>
</evidence>
<name>A0A6J2UWJ8_CHACN</name>
<dbReference type="FunCoup" id="A0A6J2UWJ8">
    <property type="interactions" value="5"/>
</dbReference>
<dbReference type="PANTHER" id="PTHR15570">
    <property type="entry name" value="G0/G1 SWITCH PROTEIN 2"/>
    <property type="match status" value="1"/>
</dbReference>
<keyword evidence="1" id="KW-1185">Reference proteome</keyword>
<dbReference type="CTD" id="50486"/>
<dbReference type="Proteomes" id="UP000504632">
    <property type="component" value="Chromosome 3"/>
</dbReference>
<dbReference type="PANTHER" id="PTHR15570:SF2">
    <property type="entry name" value="G0_G1 SWITCH PROTEIN 2"/>
    <property type="match status" value="1"/>
</dbReference>
<dbReference type="OrthoDB" id="9373743at2759"/>
<organism evidence="1 2">
    <name type="scientific">Chanos chanos</name>
    <name type="common">Milkfish</name>
    <name type="synonym">Mugil chanos</name>
    <dbReference type="NCBI Taxonomy" id="29144"/>
    <lineage>
        <taxon>Eukaryota</taxon>
        <taxon>Metazoa</taxon>
        <taxon>Chordata</taxon>
        <taxon>Craniata</taxon>
        <taxon>Vertebrata</taxon>
        <taxon>Euteleostomi</taxon>
        <taxon>Actinopterygii</taxon>
        <taxon>Neopterygii</taxon>
        <taxon>Teleostei</taxon>
        <taxon>Ostariophysi</taxon>
        <taxon>Gonorynchiformes</taxon>
        <taxon>Chanidae</taxon>
        <taxon>Chanos</taxon>
    </lineage>
</organism>
<dbReference type="GeneID" id="115806726"/>
<evidence type="ECO:0000313" key="2">
    <source>
        <dbReference type="RefSeq" id="XP_030623451.1"/>
    </source>
</evidence>
<sequence length="111" mass="12288">METIQEVIPFAKEMLNAGSKGSMKVYLVGSTFAVLGVMSGVVEAVCSLFPDNGPYEEDQLREELITEQTQTLETETVVPEMEDELASETEAKAKELATVRQRRMSFRAHAS</sequence>
<protein>
    <submittedName>
        <fullName evidence="2">G0/G1 switch protein 2</fullName>
    </submittedName>
</protein>
<accession>A0A6J2UWJ8</accession>
<dbReference type="InParanoid" id="A0A6J2UWJ8"/>
<dbReference type="InterPro" id="IPR016821">
    <property type="entry name" value="G0S2"/>
</dbReference>
<dbReference type="Pfam" id="PF15103">
    <property type="entry name" value="G0-G1_switch_2"/>
    <property type="match status" value="1"/>
</dbReference>
<gene>
    <name evidence="2" type="primary">g0s2</name>
</gene>
<proteinExistence type="predicted"/>
<dbReference type="AlphaFoldDB" id="A0A6J2UWJ8"/>
<reference evidence="2" key="1">
    <citation type="submission" date="2025-08" db="UniProtKB">
        <authorList>
            <consortium name="RefSeq"/>
        </authorList>
    </citation>
    <scope>IDENTIFICATION</scope>
</reference>